<evidence type="ECO:0000256" key="3">
    <source>
        <dbReference type="ARBA" id="ARBA00012483"/>
    </source>
</evidence>
<protein>
    <recommendedName>
        <fullName evidence="3">RING-type E3 ubiquitin transferase</fullName>
        <ecNumber evidence="3">2.3.2.27</ecNumber>
    </recommendedName>
</protein>
<gene>
    <name evidence="11" type="ORF">GOP47_0024064</name>
</gene>
<evidence type="ECO:0000313" key="12">
    <source>
        <dbReference type="Proteomes" id="UP000886520"/>
    </source>
</evidence>
<dbReference type="GO" id="GO:0008270">
    <property type="term" value="F:zinc ion binding"/>
    <property type="evidence" value="ECO:0007669"/>
    <property type="project" value="UniProtKB-KW"/>
</dbReference>
<evidence type="ECO:0000256" key="4">
    <source>
        <dbReference type="ARBA" id="ARBA00022679"/>
    </source>
</evidence>
<keyword evidence="7" id="KW-0833">Ubl conjugation pathway</keyword>
<keyword evidence="8" id="KW-0862">Zinc</keyword>
<organism evidence="11 12">
    <name type="scientific">Adiantum capillus-veneris</name>
    <name type="common">Maidenhair fern</name>
    <dbReference type="NCBI Taxonomy" id="13818"/>
    <lineage>
        <taxon>Eukaryota</taxon>
        <taxon>Viridiplantae</taxon>
        <taxon>Streptophyta</taxon>
        <taxon>Embryophyta</taxon>
        <taxon>Tracheophyta</taxon>
        <taxon>Polypodiopsida</taxon>
        <taxon>Polypodiidae</taxon>
        <taxon>Polypodiales</taxon>
        <taxon>Pteridineae</taxon>
        <taxon>Pteridaceae</taxon>
        <taxon>Vittarioideae</taxon>
        <taxon>Adiantum</taxon>
    </lineage>
</organism>
<evidence type="ECO:0000256" key="1">
    <source>
        <dbReference type="ARBA" id="ARBA00000900"/>
    </source>
</evidence>
<feature type="compositionally biased region" description="Basic and acidic residues" evidence="9">
    <location>
        <begin position="13"/>
        <end position="38"/>
    </location>
</feature>
<feature type="region of interest" description="Disordered" evidence="9">
    <location>
        <begin position="1"/>
        <end position="40"/>
    </location>
</feature>
<dbReference type="EC" id="2.3.2.27" evidence="3"/>
<keyword evidence="12" id="KW-1185">Reference proteome</keyword>
<evidence type="ECO:0000256" key="7">
    <source>
        <dbReference type="ARBA" id="ARBA00022786"/>
    </source>
</evidence>
<dbReference type="Proteomes" id="UP000886520">
    <property type="component" value="Chromosome 23"/>
</dbReference>
<sequence>MPSGMPPLAPLVVDHEEYRRRDDSTLARRKEERRETQEKGILSPPLHRLLPSSRAEFRALARTLAASEPFCPRDPATVTSCKHEYHVQCILEWAQRSKECPMCWQPLSLKDPLSQELLDVVEQEQAWRHFEDDIQLQQVPGFASYNHFEEQIMQHLAQQLAQRGSLQNTRVSETHIEQLVDGALSAAGRRTMNCNHWISRIRSHGADRHQTNLEPMQESPQRSPLLDDSESLKSRFLVASAKCKETFTRTSRSLKERWRGRSDNAADFRARAQEVSAGENRCSVSKKHLEGVALEKL</sequence>
<evidence type="ECO:0000256" key="8">
    <source>
        <dbReference type="ARBA" id="ARBA00022833"/>
    </source>
</evidence>
<evidence type="ECO:0000259" key="10">
    <source>
        <dbReference type="Pfam" id="PF12678"/>
    </source>
</evidence>
<name>A0A9D4U6T8_ADICA</name>
<comment type="caution">
    <text evidence="11">The sequence shown here is derived from an EMBL/GenBank/DDBJ whole genome shotgun (WGS) entry which is preliminary data.</text>
</comment>
<dbReference type="Gene3D" id="3.30.40.10">
    <property type="entry name" value="Zinc/RING finger domain, C3HC4 (zinc finger)"/>
    <property type="match status" value="1"/>
</dbReference>
<feature type="domain" description="Zinc finger RING-H2-type" evidence="10">
    <location>
        <begin position="75"/>
        <end position="103"/>
    </location>
</feature>
<evidence type="ECO:0000256" key="9">
    <source>
        <dbReference type="SAM" id="MobiDB-lite"/>
    </source>
</evidence>
<dbReference type="OrthoDB" id="1681166at2759"/>
<dbReference type="GO" id="GO:0061630">
    <property type="term" value="F:ubiquitin protein ligase activity"/>
    <property type="evidence" value="ECO:0007669"/>
    <property type="project" value="UniProtKB-EC"/>
</dbReference>
<dbReference type="SUPFAM" id="SSF57850">
    <property type="entry name" value="RING/U-box"/>
    <property type="match status" value="1"/>
</dbReference>
<keyword evidence="6" id="KW-0863">Zinc-finger</keyword>
<accession>A0A9D4U6T8</accession>
<dbReference type="PANTHER" id="PTHR46463">
    <property type="entry name" value="ZINC FINGER, RING/FYVE/PHD-TYPE"/>
    <property type="match status" value="1"/>
</dbReference>
<evidence type="ECO:0000313" key="11">
    <source>
        <dbReference type="EMBL" id="KAI5061559.1"/>
    </source>
</evidence>
<dbReference type="Pfam" id="PF12678">
    <property type="entry name" value="zf-rbx1"/>
    <property type="match status" value="1"/>
</dbReference>
<dbReference type="EMBL" id="JABFUD020000023">
    <property type="protein sequence ID" value="KAI5061559.1"/>
    <property type="molecule type" value="Genomic_DNA"/>
</dbReference>
<evidence type="ECO:0000256" key="2">
    <source>
        <dbReference type="ARBA" id="ARBA00004906"/>
    </source>
</evidence>
<evidence type="ECO:0000256" key="5">
    <source>
        <dbReference type="ARBA" id="ARBA00022723"/>
    </source>
</evidence>
<comment type="pathway">
    <text evidence="2">Protein modification; protein ubiquitination.</text>
</comment>
<keyword evidence="4" id="KW-0808">Transferase</keyword>
<dbReference type="InterPro" id="IPR013083">
    <property type="entry name" value="Znf_RING/FYVE/PHD"/>
</dbReference>
<dbReference type="InterPro" id="IPR024766">
    <property type="entry name" value="Znf_RING_H2"/>
</dbReference>
<dbReference type="PANTHER" id="PTHR46463:SF78">
    <property type="entry name" value="RING-TYPE DOMAIN-CONTAINING PROTEIN"/>
    <property type="match status" value="1"/>
</dbReference>
<reference evidence="11" key="1">
    <citation type="submission" date="2021-01" db="EMBL/GenBank/DDBJ databases">
        <title>Adiantum capillus-veneris genome.</title>
        <authorList>
            <person name="Fang Y."/>
            <person name="Liao Q."/>
        </authorList>
    </citation>
    <scope>NUCLEOTIDE SEQUENCE</scope>
    <source>
        <strain evidence="11">H3</strain>
        <tissue evidence="11">Leaf</tissue>
    </source>
</reference>
<keyword evidence="5" id="KW-0479">Metal-binding</keyword>
<evidence type="ECO:0000256" key="6">
    <source>
        <dbReference type="ARBA" id="ARBA00022771"/>
    </source>
</evidence>
<dbReference type="AlphaFoldDB" id="A0A9D4U6T8"/>
<proteinExistence type="predicted"/>
<comment type="catalytic activity">
    <reaction evidence="1">
        <text>S-ubiquitinyl-[E2 ubiquitin-conjugating enzyme]-L-cysteine + [acceptor protein]-L-lysine = [E2 ubiquitin-conjugating enzyme]-L-cysteine + N(6)-ubiquitinyl-[acceptor protein]-L-lysine.</text>
        <dbReference type="EC" id="2.3.2.27"/>
    </reaction>
</comment>